<dbReference type="GO" id="GO:0019867">
    <property type="term" value="C:outer membrane"/>
    <property type="evidence" value="ECO:0007669"/>
    <property type="project" value="InterPro"/>
</dbReference>
<evidence type="ECO:0000313" key="2">
    <source>
        <dbReference type="Proteomes" id="UP000248330"/>
    </source>
</evidence>
<dbReference type="SUPFAM" id="SSF56925">
    <property type="entry name" value="OMPA-like"/>
    <property type="match status" value="1"/>
</dbReference>
<dbReference type="RefSeq" id="WP_170124045.1">
    <property type="nucleotide sequence ID" value="NZ_CAKZQT010000032.1"/>
</dbReference>
<dbReference type="Gene3D" id="2.40.160.20">
    <property type="match status" value="1"/>
</dbReference>
<dbReference type="EMBL" id="QICN01000008">
    <property type="protein sequence ID" value="PXV66233.1"/>
    <property type="molecule type" value="Genomic_DNA"/>
</dbReference>
<gene>
    <name evidence="1" type="ORF">C8D93_108208</name>
</gene>
<keyword evidence="2" id="KW-1185">Reference proteome</keyword>
<protein>
    <submittedName>
        <fullName evidence="1">Outer membrane protein</fullName>
    </submittedName>
</protein>
<sequence>MLWPSLLSAGVAQANEAGDWVAQAGWFFIAPHESSDPLRTELTPTALGALLGIGPEFESPGTAASVDRSDTLALTLTYFVTDHLAIKAEGGIPARFDLRGEGLVRPTGPAGALIGVDLGAPANNPLARARQWSPALLLQYYFFEPQLRLRPFVGVGATYTWFTDIELNPSFRDEVQRNFGAPLALAAGAPGPTHAEAESSPSWAPIFNAGLAYALGERWGVLASVSHVPLKTTSTIVLSAADGTRLARSETTIDLDPIVTSLLLSYRF</sequence>
<name>A0A318E9X9_9GAMM</name>
<reference evidence="1 2" key="1">
    <citation type="submission" date="2018-04" db="EMBL/GenBank/DDBJ databases">
        <title>Genomic Encyclopedia of Type Strains, Phase IV (KMG-IV): sequencing the most valuable type-strain genomes for metagenomic binning, comparative biology and taxonomic classification.</title>
        <authorList>
            <person name="Goeker M."/>
        </authorList>
    </citation>
    <scope>NUCLEOTIDE SEQUENCE [LARGE SCALE GENOMIC DNA]</scope>
    <source>
        <strain evidence="1 2">DSM 104150</strain>
    </source>
</reference>
<dbReference type="Proteomes" id="UP000248330">
    <property type="component" value="Unassembled WGS sequence"/>
</dbReference>
<dbReference type="Pfam" id="PF03922">
    <property type="entry name" value="OmpW"/>
    <property type="match status" value="1"/>
</dbReference>
<proteinExistence type="predicted"/>
<evidence type="ECO:0000313" key="1">
    <source>
        <dbReference type="EMBL" id="PXV66233.1"/>
    </source>
</evidence>
<dbReference type="AlphaFoldDB" id="A0A318E9X9"/>
<comment type="caution">
    <text evidence="1">The sequence shown here is derived from an EMBL/GenBank/DDBJ whole genome shotgun (WGS) entry which is preliminary data.</text>
</comment>
<dbReference type="InterPro" id="IPR005618">
    <property type="entry name" value="OMPW"/>
</dbReference>
<dbReference type="GO" id="GO:0055085">
    <property type="term" value="P:transmembrane transport"/>
    <property type="evidence" value="ECO:0007669"/>
    <property type="project" value="TreeGrafter"/>
</dbReference>
<accession>A0A318E9X9</accession>
<dbReference type="PANTHER" id="PTHR36920">
    <property type="match status" value="1"/>
</dbReference>
<organism evidence="1 2">
    <name type="scientific">Sinimarinibacterium flocculans</name>
    <dbReference type="NCBI Taxonomy" id="985250"/>
    <lineage>
        <taxon>Bacteria</taxon>
        <taxon>Pseudomonadati</taxon>
        <taxon>Pseudomonadota</taxon>
        <taxon>Gammaproteobacteria</taxon>
        <taxon>Nevskiales</taxon>
        <taxon>Nevskiaceae</taxon>
        <taxon>Sinimarinibacterium</taxon>
    </lineage>
</organism>
<dbReference type="PANTHER" id="PTHR36920:SF1">
    <property type="entry name" value="OUTER MEMBRANE PROTEIN W"/>
    <property type="match status" value="1"/>
</dbReference>
<dbReference type="InterPro" id="IPR011250">
    <property type="entry name" value="OMP/PagP_B-barrel"/>
</dbReference>